<comment type="subcellular location">
    <subcellularLocation>
        <location evidence="1">Cell outer membrane</location>
        <topology evidence="1">Multi-pass membrane protein</topology>
    </subcellularLocation>
</comment>
<accession>A0A1Y1T1K5</accession>
<name>A0A1Y1T1K5_9FLAO</name>
<dbReference type="PROSITE" id="PS52016">
    <property type="entry name" value="TONB_DEPENDENT_REC_3"/>
    <property type="match status" value="1"/>
</dbReference>
<keyword evidence="1" id="KW-0998">Cell outer membrane</keyword>
<dbReference type="GO" id="GO:0009279">
    <property type="term" value="C:cell outer membrane"/>
    <property type="evidence" value="ECO:0007669"/>
    <property type="project" value="UniProtKB-SubCell"/>
</dbReference>
<evidence type="ECO:0000313" key="4">
    <source>
        <dbReference type="Proteomes" id="UP000192746"/>
    </source>
</evidence>
<feature type="domain" description="TonB-dependent receptor plug" evidence="2">
    <location>
        <begin position="114"/>
        <end position="214"/>
    </location>
</feature>
<dbReference type="EMBL" id="ARYN01000012">
    <property type="protein sequence ID" value="ORL44911.1"/>
    <property type="molecule type" value="Genomic_DNA"/>
</dbReference>
<reference evidence="3 4" key="1">
    <citation type="submission" date="2013-04" db="EMBL/GenBank/DDBJ databases">
        <title>Zunongwangia sp. 22II14-10F7 Genome Sequencing.</title>
        <authorList>
            <person name="Lai Q."/>
            <person name="Shao Z."/>
        </authorList>
    </citation>
    <scope>NUCLEOTIDE SEQUENCE [LARGE SCALE GENOMIC DNA]</scope>
    <source>
        <strain evidence="3 4">22II14-10F7</strain>
    </source>
</reference>
<evidence type="ECO:0000259" key="2">
    <source>
        <dbReference type="Pfam" id="PF07715"/>
    </source>
</evidence>
<evidence type="ECO:0000313" key="3">
    <source>
        <dbReference type="EMBL" id="ORL44911.1"/>
    </source>
</evidence>
<protein>
    <submittedName>
        <fullName evidence="3">TonB-dependent receptor plug</fullName>
    </submittedName>
</protein>
<dbReference type="OrthoDB" id="7432683at2"/>
<comment type="similarity">
    <text evidence="1">Belongs to the TonB-dependent receptor family.</text>
</comment>
<dbReference type="Proteomes" id="UP000192746">
    <property type="component" value="Unassembled WGS sequence"/>
</dbReference>
<proteinExistence type="inferred from homology"/>
<dbReference type="Gene3D" id="2.60.40.1120">
    <property type="entry name" value="Carboxypeptidase-like, regulatory domain"/>
    <property type="match status" value="1"/>
</dbReference>
<keyword evidence="1" id="KW-0813">Transport</keyword>
<dbReference type="InterPro" id="IPR039426">
    <property type="entry name" value="TonB-dep_rcpt-like"/>
</dbReference>
<dbReference type="Pfam" id="PF13715">
    <property type="entry name" value="CarbopepD_reg_2"/>
    <property type="match status" value="1"/>
</dbReference>
<dbReference type="Gene3D" id="2.170.130.10">
    <property type="entry name" value="TonB-dependent receptor, plug domain"/>
    <property type="match status" value="1"/>
</dbReference>
<evidence type="ECO:0000256" key="1">
    <source>
        <dbReference type="PROSITE-ProRule" id="PRU01360"/>
    </source>
</evidence>
<dbReference type="SUPFAM" id="SSF49464">
    <property type="entry name" value="Carboxypeptidase regulatory domain-like"/>
    <property type="match status" value="1"/>
</dbReference>
<dbReference type="RefSeq" id="WP_084842311.1">
    <property type="nucleotide sequence ID" value="NZ_ARYN01000012.1"/>
</dbReference>
<keyword evidence="1" id="KW-1134">Transmembrane beta strand</keyword>
<keyword evidence="3" id="KW-0675">Receptor</keyword>
<dbReference type="AlphaFoldDB" id="A0A1Y1T1K5"/>
<keyword evidence="1" id="KW-0472">Membrane</keyword>
<keyword evidence="1" id="KW-0812">Transmembrane</keyword>
<dbReference type="InterPro" id="IPR012910">
    <property type="entry name" value="Plug_dom"/>
</dbReference>
<organism evidence="3 4">
    <name type="scientific">Zunongwangia atlantica 22II14-10F7</name>
    <dbReference type="NCBI Taxonomy" id="1185767"/>
    <lineage>
        <taxon>Bacteria</taxon>
        <taxon>Pseudomonadati</taxon>
        <taxon>Bacteroidota</taxon>
        <taxon>Flavobacteriia</taxon>
        <taxon>Flavobacteriales</taxon>
        <taxon>Flavobacteriaceae</taxon>
        <taxon>Zunongwangia</taxon>
    </lineage>
</organism>
<dbReference type="InterPro" id="IPR037066">
    <property type="entry name" value="Plug_dom_sf"/>
</dbReference>
<gene>
    <name evidence="3" type="ORF">IIF7_13932</name>
</gene>
<sequence>MNQIRESLYLFFLFLSFGVFGQKTITGSVTDANGMLLPSLNVILQETDNGVVTDFDGNYRIEKVHPEDYLFFSFVGTEQKSFLIGEQTAIDVVLQNGANNLDDFVIIAYRTATKRDFTGAISTASMEDMETFPPTDVNQTIQSKLLGLQLTQNLGSPGSTISINVCGVASFGRNHPLYVVDGFPSQDISFLNPYDIESISVFIDASAAAIYGRRENAEVIIIENKNGVSEKVVVSFDHVSYLNNSSLVAPYHNNSLMGS</sequence>
<comment type="caution">
    <text evidence="3">The sequence shown here is derived from an EMBL/GenBank/DDBJ whole genome shotgun (WGS) entry which is preliminary data.</text>
</comment>
<dbReference type="Pfam" id="PF07715">
    <property type="entry name" value="Plug"/>
    <property type="match status" value="1"/>
</dbReference>
<dbReference type="SUPFAM" id="SSF56935">
    <property type="entry name" value="Porins"/>
    <property type="match status" value="1"/>
</dbReference>
<dbReference type="InterPro" id="IPR008969">
    <property type="entry name" value="CarboxyPept-like_regulatory"/>
</dbReference>
<dbReference type="STRING" id="1185767.IIF7_13932"/>
<keyword evidence="4" id="KW-1185">Reference proteome</keyword>